<dbReference type="SMART" id="SM00299">
    <property type="entry name" value="CLH"/>
    <property type="match status" value="7"/>
</dbReference>
<evidence type="ECO:0000256" key="1">
    <source>
        <dbReference type="ARBA" id="ARBA00009535"/>
    </source>
</evidence>
<dbReference type="Pfam" id="PF01394">
    <property type="entry name" value="Clathrin_propel"/>
    <property type="match status" value="2"/>
</dbReference>
<evidence type="ECO:0000256" key="6">
    <source>
        <dbReference type="PIRNR" id="PIRNR002290"/>
    </source>
</evidence>
<dbReference type="PANTHER" id="PTHR10292:SF1">
    <property type="entry name" value="CLATHRIN HEAVY CHAIN"/>
    <property type="match status" value="1"/>
</dbReference>
<evidence type="ECO:0000256" key="8">
    <source>
        <dbReference type="SAM" id="MobiDB-lite"/>
    </source>
</evidence>
<dbReference type="SUPFAM" id="SSF50989">
    <property type="entry name" value="Clathrin heavy-chain terminal domain"/>
    <property type="match status" value="1"/>
</dbReference>
<evidence type="ECO:0000256" key="5">
    <source>
        <dbReference type="ARBA" id="ARBA00023329"/>
    </source>
</evidence>
<reference evidence="9" key="1">
    <citation type="submission" date="2022-11" db="EMBL/GenBank/DDBJ databases">
        <authorList>
            <person name="Petersen C."/>
        </authorList>
    </citation>
    <scope>NUCLEOTIDE SEQUENCE</scope>
    <source>
        <strain evidence="9">IBT 19713</strain>
    </source>
</reference>
<feature type="repeat" description="CHCR" evidence="7">
    <location>
        <begin position="1122"/>
        <end position="1263"/>
    </location>
</feature>
<feature type="repeat" description="CHCR" evidence="7">
    <location>
        <begin position="679"/>
        <end position="821"/>
    </location>
</feature>
<dbReference type="Gene3D" id="1.25.40.730">
    <property type="match status" value="1"/>
</dbReference>
<dbReference type="GO" id="GO:0006898">
    <property type="term" value="P:receptor-mediated endocytosis"/>
    <property type="evidence" value="ECO:0007669"/>
    <property type="project" value="TreeGrafter"/>
</dbReference>
<feature type="repeat" description="CHCR" evidence="7">
    <location>
        <begin position="1268"/>
        <end position="1414"/>
    </location>
</feature>
<comment type="similarity">
    <text evidence="1 6">Belongs to the clathrin heavy chain family.</text>
</comment>
<dbReference type="Pfam" id="PF13838">
    <property type="entry name" value="Clathrin_H_link"/>
    <property type="match status" value="1"/>
</dbReference>
<reference evidence="9" key="2">
    <citation type="journal article" date="2023" name="IMA Fungus">
        <title>Comparative genomic study of the Penicillium genus elucidates a diverse pangenome and 15 lateral gene transfer events.</title>
        <authorList>
            <person name="Petersen C."/>
            <person name="Sorensen T."/>
            <person name="Nielsen M.R."/>
            <person name="Sondergaard T.E."/>
            <person name="Sorensen J.L."/>
            <person name="Fitzpatrick D.A."/>
            <person name="Frisvad J.C."/>
            <person name="Nielsen K.L."/>
        </authorList>
    </citation>
    <scope>NUCLEOTIDE SEQUENCE</scope>
    <source>
        <strain evidence="9">IBT 19713</strain>
    </source>
</reference>
<proteinExistence type="inferred from homology"/>
<dbReference type="FunFam" id="2.130.10.110:FF:000003">
    <property type="entry name" value="Clathrin heavy chain"/>
    <property type="match status" value="1"/>
</dbReference>
<keyword evidence="5 6" id="KW-0968">Cytoplasmic vesicle</keyword>
<dbReference type="GO" id="GO:0030479">
    <property type="term" value="C:actin cortical patch"/>
    <property type="evidence" value="ECO:0007669"/>
    <property type="project" value="TreeGrafter"/>
</dbReference>
<comment type="function">
    <text evidence="6">Clathrin is the major protein of the polyhedral coat of coated pits and vesicles.</text>
</comment>
<evidence type="ECO:0000256" key="2">
    <source>
        <dbReference type="ARBA" id="ARBA00022737"/>
    </source>
</evidence>
<dbReference type="PANTHER" id="PTHR10292">
    <property type="entry name" value="CLATHRIN HEAVY CHAIN RELATED"/>
    <property type="match status" value="1"/>
</dbReference>
<comment type="subcellular location">
    <subcellularLocation>
        <location evidence="6">Cytoplasmic vesicle membrane</location>
        <topology evidence="6">Peripheral membrane protein</topology>
        <orientation evidence="6">Cytoplasmic side</orientation>
    </subcellularLocation>
    <subcellularLocation>
        <location evidence="6">Membrane</location>
        <location evidence="6">Coated pit</location>
        <topology evidence="6">Peripheral membrane protein</topology>
        <orientation evidence="6">Cytoplasmic side</orientation>
    </subcellularLocation>
</comment>
<dbReference type="GO" id="GO:0006895">
    <property type="term" value="P:Golgi to endosome transport"/>
    <property type="evidence" value="ECO:0007669"/>
    <property type="project" value="TreeGrafter"/>
</dbReference>
<evidence type="ECO:0000256" key="7">
    <source>
        <dbReference type="PROSITE-ProRule" id="PRU01006"/>
    </source>
</evidence>
<dbReference type="GO" id="GO:0005198">
    <property type="term" value="F:structural molecule activity"/>
    <property type="evidence" value="ECO:0007669"/>
    <property type="project" value="InterPro"/>
</dbReference>
<feature type="compositionally biased region" description="Basic and acidic residues" evidence="8">
    <location>
        <begin position="1613"/>
        <end position="1625"/>
    </location>
</feature>
<keyword evidence="3 6" id="KW-0472">Membrane</keyword>
<dbReference type="Proteomes" id="UP001150941">
    <property type="component" value="Unassembled WGS sequence"/>
</dbReference>
<sequence length="1667" mass="189229">MAALPIKFTELVNVSISASIMLTEVGIAPASIGFTSCTLESDHYVCVRQKLNEDEKPQVIIVNLKNNNEVMRRPINADSAIMHWTKNIIALKAQGRTIQIFDLGAKAKLKSAVMNEDIVYWKWFSERSLGLVTDSAVYHWDVYDTAQESPVKMFDRLPNLSGCQIINYRVNSEEKWMVVVGISQQQGRVVGSMQLYSKERGISQFIEGHAAAFASIHVEGSPLPHHLFSFAVRTATGAKLQIAEIDHQEPNPRFQKKAVEVFFPQEAVNDFPVAMQVSTKYDIVYLVTKYGFIHLYDLETGTCLFMNRISSETIFTTAADADGAGLVGLNRKGQVLAVSVDENNIINYLMSNPAMSGLAQFDNFIAQGDYGEAAKVAANSPRGFLRTPETINRFKSAPQTGQMSVILQYFGMLLDKGTLNRYESVELVRPVLQQNRKHLLEKWLRENKLEASEELGDIIRPYDMGLALDVYLKANVPHKAVAGFAETGQFDKILTYSKEVGYQPDYTQLLQHIVRVNPEKGAEFATQLANEESGSLVDLERVVDVFMSQNMVQQATSFLLDALKDNKPEQGNLQTRLLEMNLINAPQVADAILGNEIFTHYDHARIASLCEGAGLIQRALENSDDPSVIKRNIVRTDKLSPEWLMNYFGRLSVEQTLDCLDTMLEANIRQNLQAVVQIAIKFSDLLGPNRLIDLLEKYRTAEGLYYYLGSIVNLSEDPEVHYKYIEAATLNGQLTEVERICRESNYYNPEKVKNFLKEANLSEQLPLIIVCDRFNFIHDLVLYLYQNQQFRSIETYVQNVNPSRAPAVVGGLLDVDCDENIIKNLLATVNPSVIPIDELVSEVENRNRLKLLLPFLEATLASGNQQQAVYNALAKIYIDSNNNPEKFLKENDLYDTLIVGKYCEKRDPNLAYIAYRKGQNDLELINITNENSMYRAQARYLVERADPEVWHFVLKESNIHRRSLVDQVVATAVPESTEPDKVSVAVKCFLEADLPGELIELLEKIILEPSPFSDNTSLQNLLMLTAAKADKGRLMDYIHQLNEFSADEIAEMCISVGLYEEAFEIYKKVNNYLAAVSVLIENIVSIDRAQEFAERVELPDVWSKVAKAQLDGLRVTDSIESYIRAADPSNYAEVIETATHAGKDEDLVKFLRMARKTLREPAIDTALAFSLARLDQLPELEDFLRSTNVADIEASGDKAYEEGYHQAAKIFYSSISNWAKLATTLVHLEEYQAAVDCARKANSVKVWKQVNEACVEKKEFRLAQICGLNLIVHAEELQTLVRQYERNGYFDELIAVLEAGLGLERAHMGMFTELGIALSKYHPDRVMEHLKLFWSRINIPKMIRACEEANLWPELVFLYCHYDEWDNAALAMMERAADAWEHHSFKDIIVKVANLEIYYRSLNFYLQEQPLLITDLLQVLTPRIDVNRVVRIFQSSDNIPLIKPFLLNVQTQNKRAVNDAINELLIEEEDYKTLRDSVDNYDNFDAVDLAQRLEKHDLIFFRQIAASIYRNNKRWEKSIALSKQDKLYKDAIETAAMSAKPEIVEELLRYFVDIGSRECYVGMLYACYDLIRPDVIMEISWRKGLHDFTMPFMINFLCEQTRAIETLKKDNEERKLREKSQKTEEDNTPILGGSRLMLTQGPGPSASPAPYGQVNGLTPQATGYRAF</sequence>
<dbReference type="InterPro" id="IPR055358">
    <property type="entry name" value="CHCR"/>
</dbReference>
<feature type="repeat" description="CHCR" evidence="7">
    <location>
        <begin position="1417"/>
        <end position="1560"/>
    </location>
</feature>
<dbReference type="InterPro" id="IPR016024">
    <property type="entry name" value="ARM-type_fold"/>
</dbReference>
<dbReference type="Pfam" id="PF00637">
    <property type="entry name" value="Clathrin"/>
    <property type="match status" value="7"/>
</dbReference>
<gene>
    <name evidence="9" type="ORF">N7468_006640</name>
</gene>
<dbReference type="FunFam" id="1.25.40.10:FF:000001">
    <property type="entry name" value="Clathrin heavy chain"/>
    <property type="match status" value="1"/>
</dbReference>
<comment type="caution">
    <text evidence="9">The sequence shown here is derived from an EMBL/GenBank/DDBJ whole genome shotgun (WGS) entry which is preliminary data.</text>
</comment>
<evidence type="ECO:0000256" key="4">
    <source>
        <dbReference type="ARBA" id="ARBA00023176"/>
    </source>
</evidence>
<dbReference type="GO" id="GO:0006886">
    <property type="term" value="P:intracellular protein transport"/>
    <property type="evidence" value="ECO:0007669"/>
    <property type="project" value="UniProtKB-UniRule"/>
</dbReference>
<dbReference type="GO" id="GO:0032051">
    <property type="term" value="F:clathrin light chain binding"/>
    <property type="evidence" value="ECO:0007669"/>
    <property type="project" value="InterPro"/>
</dbReference>
<keyword evidence="2" id="KW-0677">Repeat</keyword>
<dbReference type="PIRSF" id="PIRSF002290">
    <property type="entry name" value="Clathrin_H_chain"/>
    <property type="match status" value="1"/>
</dbReference>
<dbReference type="FunFam" id="1.25.40.730:FF:000003">
    <property type="entry name" value="Clathrin heavy chain"/>
    <property type="match status" value="1"/>
</dbReference>
<dbReference type="FunFam" id="1.25.40.10:FF:000009">
    <property type="entry name" value="Clathrin heavy chain"/>
    <property type="match status" value="1"/>
</dbReference>
<dbReference type="GO" id="GO:0030130">
    <property type="term" value="C:clathrin coat of trans-Golgi network vesicle"/>
    <property type="evidence" value="ECO:0007669"/>
    <property type="project" value="InterPro"/>
</dbReference>
<dbReference type="OrthoDB" id="2113814at2759"/>
<dbReference type="InterPro" id="IPR016025">
    <property type="entry name" value="Clathrin_H-chain_N"/>
</dbReference>
<dbReference type="EMBL" id="JAPQKS010000005">
    <property type="protein sequence ID" value="KAJ5225415.1"/>
    <property type="molecule type" value="Genomic_DNA"/>
</dbReference>
<accession>A0A9W9NSN8</accession>
<dbReference type="FunFam" id="1.25.40.10:FF:000007">
    <property type="entry name" value="Clathrin heavy chain"/>
    <property type="match status" value="1"/>
</dbReference>
<keyword evidence="10" id="KW-1185">Reference proteome</keyword>
<dbReference type="Gene3D" id="2.130.10.110">
    <property type="entry name" value="Clathrin heavy-chain terminal domain"/>
    <property type="match status" value="1"/>
</dbReference>
<name>A0A9W9NSN8_9EURO</name>
<evidence type="ECO:0000313" key="9">
    <source>
        <dbReference type="EMBL" id="KAJ5225415.1"/>
    </source>
</evidence>
<feature type="repeat" description="CHCR" evidence="7">
    <location>
        <begin position="973"/>
        <end position="1118"/>
    </location>
</feature>
<dbReference type="InterPro" id="IPR016341">
    <property type="entry name" value="Clathrin_heavy_chain"/>
</dbReference>
<dbReference type="InterPro" id="IPR022365">
    <property type="entry name" value="Clathrin_H-chain_propeller_rpt"/>
</dbReference>
<organism evidence="9 10">
    <name type="scientific">Penicillium chermesinum</name>
    <dbReference type="NCBI Taxonomy" id="63820"/>
    <lineage>
        <taxon>Eukaryota</taxon>
        <taxon>Fungi</taxon>
        <taxon>Dikarya</taxon>
        <taxon>Ascomycota</taxon>
        <taxon>Pezizomycotina</taxon>
        <taxon>Eurotiomycetes</taxon>
        <taxon>Eurotiomycetidae</taxon>
        <taxon>Eurotiales</taxon>
        <taxon>Aspergillaceae</taxon>
        <taxon>Penicillium</taxon>
    </lineage>
</organism>
<protein>
    <recommendedName>
        <fullName evidence="6">Clathrin heavy chain</fullName>
    </recommendedName>
</protein>
<dbReference type="InterPro" id="IPR000547">
    <property type="entry name" value="Clathrin_H-chain/VPS_repeat"/>
</dbReference>
<feature type="repeat" description="CHCR" evidence="7">
    <location>
        <begin position="827"/>
        <end position="966"/>
    </location>
</feature>
<evidence type="ECO:0000313" key="10">
    <source>
        <dbReference type="Proteomes" id="UP001150941"/>
    </source>
</evidence>
<dbReference type="GO" id="GO:0071439">
    <property type="term" value="C:clathrin complex"/>
    <property type="evidence" value="ECO:0007669"/>
    <property type="project" value="InterPro"/>
</dbReference>
<dbReference type="GO" id="GO:0030132">
    <property type="term" value="C:clathrin coat of coated pit"/>
    <property type="evidence" value="ECO:0007669"/>
    <property type="project" value="InterPro"/>
</dbReference>
<dbReference type="SUPFAM" id="SSF48371">
    <property type="entry name" value="ARM repeat"/>
    <property type="match status" value="6"/>
</dbReference>
<dbReference type="GeneID" id="83203239"/>
<dbReference type="RefSeq" id="XP_058328826.1">
    <property type="nucleotide sequence ID" value="XM_058475936.1"/>
</dbReference>
<dbReference type="GO" id="GO:0005829">
    <property type="term" value="C:cytosol"/>
    <property type="evidence" value="ECO:0007669"/>
    <property type="project" value="GOC"/>
</dbReference>
<dbReference type="FunFam" id="1.25.40.10:FF:000002">
    <property type="entry name" value="Clathrin heavy chain"/>
    <property type="match status" value="1"/>
</dbReference>
<feature type="repeat" description="CHCR" evidence="7">
    <location>
        <begin position="530"/>
        <end position="676"/>
    </location>
</feature>
<keyword evidence="4 6" id="KW-0168">Coated pit</keyword>
<evidence type="ECO:0000256" key="3">
    <source>
        <dbReference type="ARBA" id="ARBA00023136"/>
    </source>
</evidence>
<dbReference type="Gene3D" id="1.25.40.10">
    <property type="entry name" value="Tetratricopeptide repeat domain"/>
    <property type="match status" value="4"/>
</dbReference>
<dbReference type="InterPro" id="IPR011990">
    <property type="entry name" value="TPR-like_helical_dom_sf"/>
</dbReference>
<feature type="region of interest" description="Disordered" evidence="8">
    <location>
        <begin position="1613"/>
        <end position="1633"/>
    </location>
</feature>
<dbReference type="PROSITE" id="PS50236">
    <property type="entry name" value="CHCR"/>
    <property type="match status" value="7"/>
</dbReference>